<proteinExistence type="inferred from homology"/>
<accession>A0ABW0BMV4</accession>
<keyword evidence="8" id="KW-1185">Reference proteome</keyword>
<dbReference type="InterPro" id="IPR000262">
    <property type="entry name" value="FMN-dep_DH"/>
</dbReference>
<protein>
    <submittedName>
        <fullName evidence="7">Alpha-hydroxy acid oxidase</fullName>
        <ecNumber evidence="7">1.-.-.-</ecNumber>
    </submittedName>
</protein>
<dbReference type="InterPro" id="IPR012133">
    <property type="entry name" value="Alpha-hydoxy_acid_DH_FMN"/>
</dbReference>
<evidence type="ECO:0000256" key="2">
    <source>
        <dbReference type="ARBA" id="ARBA00022630"/>
    </source>
</evidence>
<comment type="caution">
    <text evidence="7">The sequence shown here is derived from an EMBL/GenBank/DDBJ whole genome shotgun (WGS) entry which is preliminary data.</text>
</comment>
<dbReference type="PANTHER" id="PTHR10578:SF107">
    <property type="entry name" value="2-HYDROXYACID OXIDASE 1"/>
    <property type="match status" value="1"/>
</dbReference>
<dbReference type="PROSITE" id="PS00557">
    <property type="entry name" value="FMN_HYDROXY_ACID_DH_1"/>
    <property type="match status" value="1"/>
</dbReference>
<dbReference type="InterPro" id="IPR037396">
    <property type="entry name" value="FMN_HAD"/>
</dbReference>
<reference evidence="8" key="1">
    <citation type="journal article" date="2019" name="Int. J. Syst. Evol. Microbiol.">
        <title>The Global Catalogue of Microorganisms (GCM) 10K type strain sequencing project: providing services to taxonomists for standard genome sequencing and annotation.</title>
        <authorList>
            <consortium name="The Broad Institute Genomics Platform"/>
            <consortium name="The Broad Institute Genome Sequencing Center for Infectious Disease"/>
            <person name="Wu L."/>
            <person name="Ma J."/>
        </authorList>
    </citation>
    <scope>NUCLEOTIDE SEQUENCE [LARGE SCALE GENOMIC DNA]</scope>
    <source>
        <strain evidence="8">DFY41</strain>
    </source>
</reference>
<keyword evidence="2" id="KW-0285">Flavoprotein</keyword>
<dbReference type="Pfam" id="PF01070">
    <property type="entry name" value="FMN_dh"/>
    <property type="match status" value="1"/>
</dbReference>
<sequence>MGRPWREQLEDRARAALPAPVLEYVLQGAREGVTAAEATEAWRQVRFLPRVLRDVTEVDLSVDLLGRRARVPWGVAPSTLQRAVHPEGELAMARATAAAGTVMVVSSNVGTPFAEIAATGVRWWVQAYLPADRSLADGLLTRARDAGAEAVVLTVDTPVVGTKYTAGAPVWDVVDPALLRVNFDAGYDDDAPGAVKATDLGPADLARLREVTGLPVLVKGVLRPDDARACLDAGAAAVWVSNHGGRQLDRAATTAACLPGVVAAVGERAPVYVDGGLRSGLDVLAALALGADAVFLGRSPLLALVDGEGGVARLHRDLAAEVDEALRLAGCRSVADTPALLLTDRRDERRQGL</sequence>
<evidence type="ECO:0000256" key="5">
    <source>
        <dbReference type="ARBA" id="ARBA00024042"/>
    </source>
</evidence>
<dbReference type="RefSeq" id="WP_378591824.1">
    <property type="nucleotide sequence ID" value="NZ_JBHSKD010000021.1"/>
</dbReference>
<evidence type="ECO:0000256" key="3">
    <source>
        <dbReference type="ARBA" id="ARBA00022643"/>
    </source>
</evidence>
<dbReference type="Proteomes" id="UP001596087">
    <property type="component" value="Unassembled WGS sequence"/>
</dbReference>
<feature type="domain" description="FMN hydroxy acid dehydrogenase" evidence="6">
    <location>
        <begin position="1"/>
        <end position="347"/>
    </location>
</feature>
<dbReference type="EMBL" id="JBHSKD010000021">
    <property type="protein sequence ID" value="MFC5178232.1"/>
    <property type="molecule type" value="Genomic_DNA"/>
</dbReference>
<evidence type="ECO:0000256" key="4">
    <source>
        <dbReference type="ARBA" id="ARBA00023002"/>
    </source>
</evidence>
<name>A0ABW0BMV4_9ACTN</name>
<dbReference type="EC" id="1.-.-.-" evidence="7"/>
<evidence type="ECO:0000313" key="8">
    <source>
        <dbReference type="Proteomes" id="UP001596087"/>
    </source>
</evidence>
<keyword evidence="4 7" id="KW-0560">Oxidoreductase</keyword>
<evidence type="ECO:0000259" key="6">
    <source>
        <dbReference type="PROSITE" id="PS51349"/>
    </source>
</evidence>
<gene>
    <name evidence="7" type="ORF">ACFPGP_16255</name>
</gene>
<dbReference type="PANTHER" id="PTHR10578">
    <property type="entry name" value="S -2-HYDROXY-ACID OXIDASE-RELATED"/>
    <property type="match status" value="1"/>
</dbReference>
<dbReference type="PIRSF" id="PIRSF000138">
    <property type="entry name" value="Al-hdrx_acd_dh"/>
    <property type="match status" value="1"/>
</dbReference>
<dbReference type="InterPro" id="IPR013785">
    <property type="entry name" value="Aldolase_TIM"/>
</dbReference>
<dbReference type="Gene3D" id="3.20.20.70">
    <property type="entry name" value="Aldolase class I"/>
    <property type="match status" value="1"/>
</dbReference>
<keyword evidence="3" id="KW-0288">FMN</keyword>
<evidence type="ECO:0000256" key="1">
    <source>
        <dbReference type="ARBA" id="ARBA00001917"/>
    </source>
</evidence>
<comment type="cofactor">
    <cofactor evidence="1">
        <name>FMN</name>
        <dbReference type="ChEBI" id="CHEBI:58210"/>
    </cofactor>
</comment>
<dbReference type="PROSITE" id="PS51349">
    <property type="entry name" value="FMN_HYDROXY_ACID_DH_2"/>
    <property type="match status" value="1"/>
</dbReference>
<evidence type="ECO:0000313" key="7">
    <source>
        <dbReference type="EMBL" id="MFC5178232.1"/>
    </source>
</evidence>
<dbReference type="InterPro" id="IPR008259">
    <property type="entry name" value="FMN_hydac_DH_AS"/>
</dbReference>
<dbReference type="GO" id="GO:0016491">
    <property type="term" value="F:oxidoreductase activity"/>
    <property type="evidence" value="ECO:0007669"/>
    <property type="project" value="UniProtKB-KW"/>
</dbReference>
<comment type="similarity">
    <text evidence="5">Belongs to the FMN-dependent alpha-hydroxy acid dehydrogenase family.</text>
</comment>
<organism evidence="7 8">
    <name type="scientific">Nocardioides taihuensis</name>
    <dbReference type="NCBI Taxonomy" id="1835606"/>
    <lineage>
        <taxon>Bacteria</taxon>
        <taxon>Bacillati</taxon>
        <taxon>Actinomycetota</taxon>
        <taxon>Actinomycetes</taxon>
        <taxon>Propionibacteriales</taxon>
        <taxon>Nocardioidaceae</taxon>
        <taxon>Nocardioides</taxon>
    </lineage>
</organism>
<dbReference type="CDD" id="cd02809">
    <property type="entry name" value="alpha_hydroxyacid_oxid_FMN"/>
    <property type="match status" value="1"/>
</dbReference>
<dbReference type="SUPFAM" id="SSF51395">
    <property type="entry name" value="FMN-linked oxidoreductases"/>
    <property type="match status" value="1"/>
</dbReference>